<dbReference type="FunCoup" id="D3BNC0">
    <property type="interactions" value="1"/>
</dbReference>
<keyword evidence="5" id="KW-0560">Oxidoreductase</keyword>
<keyword evidence="6" id="KW-0408">Iron</keyword>
<protein>
    <submittedName>
        <fullName evidence="9">Putative prolyl 4-hydroxylase alpha subunit</fullName>
    </submittedName>
</protein>
<dbReference type="GO" id="GO:0051213">
    <property type="term" value="F:dioxygenase activity"/>
    <property type="evidence" value="ECO:0007669"/>
    <property type="project" value="UniProtKB-KW"/>
</dbReference>
<evidence type="ECO:0000256" key="1">
    <source>
        <dbReference type="ARBA" id="ARBA00001961"/>
    </source>
</evidence>
<gene>
    <name evidence="9" type="ORF">PPL_09531</name>
</gene>
<dbReference type="PROSITE" id="PS51471">
    <property type="entry name" value="FE2OG_OXY"/>
    <property type="match status" value="1"/>
</dbReference>
<keyword evidence="10" id="KW-1185">Reference proteome</keyword>
<comment type="caution">
    <text evidence="9">The sequence shown here is derived from an EMBL/GenBank/DDBJ whole genome shotgun (WGS) entry which is preliminary data.</text>
</comment>
<feature type="region of interest" description="Disordered" evidence="7">
    <location>
        <begin position="83"/>
        <end position="174"/>
    </location>
</feature>
<evidence type="ECO:0000256" key="6">
    <source>
        <dbReference type="ARBA" id="ARBA00023004"/>
    </source>
</evidence>
<evidence type="ECO:0000256" key="3">
    <source>
        <dbReference type="ARBA" id="ARBA00022896"/>
    </source>
</evidence>
<evidence type="ECO:0000259" key="8">
    <source>
        <dbReference type="PROSITE" id="PS51471"/>
    </source>
</evidence>
<dbReference type="InParanoid" id="D3BNC0"/>
<evidence type="ECO:0000256" key="5">
    <source>
        <dbReference type="ARBA" id="ARBA00023002"/>
    </source>
</evidence>
<evidence type="ECO:0000313" key="9">
    <source>
        <dbReference type="EMBL" id="EFA76780.1"/>
    </source>
</evidence>
<dbReference type="AlphaFoldDB" id="D3BNC0"/>
<dbReference type="PANTHER" id="PTHR24014:SF4">
    <property type="entry name" value="2-OXOGLUTARATE AND IRON-DEPENDENT OXYGENASE DOMAIN-CONTAINING PROTEIN 2"/>
    <property type="match status" value="1"/>
</dbReference>
<reference evidence="9 10" key="1">
    <citation type="journal article" date="2011" name="Genome Res.">
        <title>Phylogeny-wide analysis of social amoeba genomes highlights ancient origins for complex intercellular communication.</title>
        <authorList>
            <person name="Heidel A.J."/>
            <person name="Lawal H.M."/>
            <person name="Felder M."/>
            <person name="Schilde C."/>
            <person name="Helps N.R."/>
            <person name="Tunggal B."/>
            <person name="Rivero F."/>
            <person name="John U."/>
            <person name="Schleicher M."/>
            <person name="Eichinger L."/>
            <person name="Platzer M."/>
            <person name="Noegel A.A."/>
            <person name="Schaap P."/>
            <person name="Gloeckner G."/>
        </authorList>
    </citation>
    <scope>NUCLEOTIDE SEQUENCE [LARGE SCALE GENOMIC DNA]</scope>
    <source>
        <strain evidence="10">ATCC 26659 / Pp 5 / PN500</strain>
    </source>
</reference>
<dbReference type="Pfam" id="PF25238">
    <property type="entry name" value="OGFOD2-like"/>
    <property type="match status" value="1"/>
</dbReference>
<organism evidence="9 10">
    <name type="scientific">Heterostelium pallidum (strain ATCC 26659 / Pp 5 / PN500)</name>
    <name type="common">Cellular slime mold</name>
    <name type="synonym">Polysphondylium pallidum</name>
    <dbReference type="NCBI Taxonomy" id="670386"/>
    <lineage>
        <taxon>Eukaryota</taxon>
        <taxon>Amoebozoa</taxon>
        <taxon>Evosea</taxon>
        <taxon>Eumycetozoa</taxon>
        <taxon>Dictyostelia</taxon>
        <taxon>Acytosteliales</taxon>
        <taxon>Acytosteliaceae</taxon>
        <taxon>Heterostelium</taxon>
    </lineage>
</organism>
<comment type="cofactor">
    <cofactor evidence="1">
        <name>L-ascorbate</name>
        <dbReference type="ChEBI" id="CHEBI:38290"/>
    </cofactor>
</comment>
<evidence type="ECO:0000313" key="10">
    <source>
        <dbReference type="Proteomes" id="UP000001396"/>
    </source>
</evidence>
<evidence type="ECO:0000256" key="4">
    <source>
        <dbReference type="ARBA" id="ARBA00022964"/>
    </source>
</evidence>
<keyword evidence="4" id="KW-0223">Dioxygenase</keyword>
<feature type="compositionally biased region" description="Low complexity" evidence="7">
    <location>
        <begin position="135"/>
        <end position="159"/>
    </location>
</feature>
<feature type="compositionally biased region" description="Acidic residues" evidence="7">
    <location>
        <begin position="83"/>
        <end position="119"/>
    </location>
</feature>
<dbReference type="OMA" id="GFHYDES"/>
<name>D3BNC0_HETP5</name>
<evidence type="ECO:0000256" key="7">
    <source>
        <dbReference type="SAM" id="MobiDB-lite"/>
    </source>
</evidence>
<proteinExistence type="predicted"/>
<dbReference type="InterPro" id="IPR005123">
    <property type="entry name" value="Oxoglu/Fe-dep_dioxygenase_dom"/>
</dbReference>
<keyword evidence="3" id="KW-0847">Vitamin C</keyword>
<dbReference type="STRING" id="670386.D3BNC0"/>
<dbReference type="PANTHER" id="PTHR24014">
    <property type="entry name" value="2-OXOGLUTARATE AND IRON-DEPENDENT OXYGENASE DOMAIN-CONTAINING PROTEIN 2"/>
    <property type="match status" value="1"/>
</dbReference>
<keyword evidence="2" id="KW-0479">Metal-binding</keyword>
<sequence>MTSAVEDVVLFASLGYGELRLAKKYATRDRLERLFQTQGGLIMVDSNGEEVFPKDSEAGDQYYDIDSNKTYTIVSEVDLLSDTEDDQDEIGDDNVISEEDYLEEDDEDDESVELVDDETTTNLDSLSIDDSVQLEQQVEQQQQQQVEQQEQHQHTTQCGHGHGHSHAHAHDNAHAHAQTEVIPTIVGNESQAAGVGHHHNHDDACSDCSYKQRQAMDAHQKLLRMREERINMIKELYQPLHKEIFKFSEDFLCDNLVNAIKQYKITNNPDDLLKPLTKLTDTRIYSLQIFKTDFCQKLLEEIDQFKNSGLPTARPNSMNNYGVILDEMGFTGFFTELRENYLKPFTSVLYADYNGAQLDSHHAFVVQYKIDKEKELGFHYDESDVTLNLCLGKQFTGGSLYFRGILDKPETHQEYFEVKHTPGTALLHIGVHRHGALGITSGERTNLIMWLRNTGGKSDVL</sequence>
<evidence type="ECO:0000256" key="2">
    <source>
        <dbReference type="ARBA" id="ARBA00022723"/>
    </source>
</evidence>
<dbReference type="GO" id="GO:0016705">
    <property type="term" value="F:oxidoreductase activity, acting on paired donors, with incorporation or reduction of molecular oxygen"/>
    <property type="evidence" value="ECO:0007669"/>
    <property type="project" value="InterPro"/>
</dbReference>
<dbReference type="EMBL" id="ADBJ01000044">
    <property type="protein sequence ID" value="EFA76780.1"/>
    <property type="molecule type" value="Genomic_DNA"/>
</dbReference>
<dbReference type="InterPro" id="IPR006620">
    <property type="entry name" value="Pro_4_hyd_alph"/>
</dbReference>
<dbReference type="RefSeq" id="XP_020428912.1">
    <property type="nucleotide sequence ID" value="XM_020580325.1"/>
</dbReference>
<dbReference type="SMART" id="SM00702">
    <property type="entry name" value="P4Hc"/>
    <property type="match status" value="1"/>
</dbReference>
<dbReference type="GO" id="GO:0005506">
    <property type="term" value="F:iron ion binding"/>
    <property type="evidence" value="ECO:0007669"/>
    <property type="project" value="InterPro"/>
</dbReference>
<dbReference type="Proteomes" id="UP000001396">
    <property type="component" value="Unassembled WGS sequence"/>
</dbReference>
<dbReference type="Gene3D" id="2.60.120.620">
    <property type="entry name" value="q2cbj1_9rhob like domain"/>
    <property type="match status" value="1"/>
</dbReference>
<dbReference type="GO" id="GO:0031418">
    <property type="term" value="F:L-ascorbic acid binding"/>
    <property type="evidence" value="ECO:0007669"/>
    <property type="project" value="UniProtKB-KW"/>
</dbReference>
<accession>D3BNC0</accession>
<feature type="domain" description="Fe2OG dioxygenase" evidence="8">
    <location>
        <begin position="359"/>
        <end position="453"/>
    </location>
</feature>
<feature type="compositionally biased region" description="Polar residues" evidence="7">
    <location>
        <begin position="120"/>
        <end position="134"/>
    </location>
</feature>
<dbReference type="GeneID" id="31365006"/>